<accession>A0A558GHM0</accession>
<dbReference type="AlphaFoldDB" id="A0A558GHM0"/>
<evidence type="ECO:0000313" key="4">
    <source>
        <dbReference type="EMBL" id="TVU56374.1"/>
    </source>
</evidence>
<dbReference type="PIRSF" id="PIRSF028756">
    <property type="entry name" value="PPK2_prd"/>
    <property type="match status" value="1"/>
</dbReference>
<protein>
    <submittedName>
        <fullName evidence="4">PPK2 family polyphosphate--nucleotide phosphotransferase</fullName>
    </submittedName>
</protein>
<evidence type="ECO:0000259" key="3">
    <source>
        <dbReference type="Pfam" id="PF03976"/>
    </source>
</evidence>
<evidence type="ECO:0000256" key="1">
    <source>
        <dbReference type="ARBA" id="ARBA00022679"/>
    </source>
</evidence>
<dbReference type="GO" id="GO:0008976">
    <property type="term" value="F:polyphosphate kinase activity"/>
    <property type="evidence" value="ECO:0007669"/>
    <property type="project" value="InterPro"/>
</dbReference>
<comment type="caution">
    <text evidence="4">The sequence shown here is derived from an EMBL/GenBank/DDBJ whole genome shotgun (WGS) entry which is preliminary data.</text>
</comment>
<name>A0A558GHM0_9CORY</name>
<dbReference type="EMBL" id="VMTY01000029">
    <property type="protein sequence ID" value="TVU56374.1"/>
    <property type="molecule type" value="Genomic_DNA"/>
</dbReference>
<dbReference type="InterPro" id="IPR022488">
    <property type="entry name" value="PPK2-related"/>
</dbReference>
<dbReference type="PANTHER" id="PTHR34383">
    <property type="entry name" value="POLYPHOSPHATE:AMP PHOSPHOTRANSFERASE-RELATED"/>
    <property type="match status" value="1"/>
</dbReference>
<keyword evidence="1 4" id="KW-0808">Transferase</keyword>
<dbReference type="Proteomes" id="UP000320531">
    <property type="component" value="Unassembled WGS sequence"/>
</dbReference>
<evidence type="ECO:0000313" key="5">
    <source>
        <dbReference type="Proteomes" id="UP000320531"/>
    </source>
</evidence>
<keyword evidence="2" id="KW-0418">Kinase</keyword>
<dbReference type="InterPro" id="IPR022300">
    <property type="entry name" value="PPK2-rel_1"/>
</dbReference>
<sequence>MVESMAKFKIENALALRAGKNFQIDSVDASATPGFDGDKAALDARFSKYDDELYELQERLFANGRSYGEDAPAVLIVLQGMDTSGKGGAIRHVLSTFDPQGTTTVGFGKPTEEELEHDFLWRIRKHDPQPGQIVAFDRSHYEDVLIQRVHEWVDEEEVDRRIEAIRDYELELTARGVKVIKIFLHLSKEAQKENLLERTEREDKFWKYDPADVEERAYWDEYMSAYEDAIQRTDENYAPWYVIPTDNKKYARMALKFLIVDLLRHLDLEWPAPDFDPEVERQRIKDAD</sequence>
<proteinExistence type="predicted"/>
<dbReference type="InterPro" id="IPR016898">
    <property type="entry name" value="Polyphosphate_phosphotransfera"/>
</dbReference>
<dbReference type="Pfam" id="PF03976">
    <property type="entry name" value="PPK2"/>
    <property type="match status" value="1"/>
</dbReference>
<dbReference type="SUPFAM" id="SSF52540">
    <property type="entry name" value="P-loop containing nucleoside triphosphate hydrolases"/>
    <property type="match status" value="1"/>
</dbReference>
<feature type="domain" description="Polyphosphate kinase-2-related" evidence="3">
    <location>
        <begin position="48"/>
        <end position="261"/>
    </location>
</feature>
<dbReference type="GO" id="GO:0006797">
    <property type="term" value="P:polyphosphate metabolic process"/>
    <property type="evidence" value="ECO:0007669"/>
    <property type="project" value="InterPro"/>
</dbReference>
<evidence type="ECO:0000256" key="2">
    <source>
        <dbReference type="ARBA" id="ARBA00022777"/>
    </source>
</evidence>
<organism evidence="4 5">
    <name type="scientific">Corynebacterium aurimucosum</name>
    <dbReference type="NCBI Taxonomy" id="169292"/>
    <lineage>
        <taxon>Bacteria</taxon>
        <taxon>Bacillati</taxon>
        <taxon>Actinomycetota</taxon>
        <taxon>Actinomycetes</taxon>
        <taxon>Mycobacteriales</taxon>
        <taxon>Corynebacteriaceae</taxon>
        <taxon>Corynebacterium</taxon>
    </lineage>
</organism>
<dbReference type="Gene3D" id="3.40.50.300">
    <property type="entry name" value="P-loop containing nucleotide triphosphate hydrolases"/>
    <property type="match status" value="1"/>
</dbReference>
<gene>
    <name evidence="4" type="ORF">FQK23_08680</name>
</gene>
<dbReference type="PANTHER" id="PTHR34383:SF3">
    <property type="entry name" value="POLYPHOSPHATE:AMP PHOSPHOTRANSFERASE"/>
    <property type="match status" value="1"/>
</dbReference>
<reference evidence="4 5" key="1">
    <citation type="submission" date="2019-07" db="EMBL/GenBank/DDBJ databases">
        <title>Draft genome of C. aurimucosum strain 14-2523.</title>
        <authorList>
            <person name="Pacheco L.G.C."/>
            <person name="Aguiar E.R.G.R."/>
            <person name="Navas J."/>
            <person name="Santos C.S."/>
            <person name="Rocha D.J.P.G."/>
        </authorList>
    </citation>
    <scope>NUCLEOTIDE SEQUENCE [LARGE SCALE GENOMIC DNA]</scope>
    <source>
        <strain evidence="4 5">14-2523</strain>
    </source>
</reference>
<dbReference type="InterPro" id="IPR027417">
    <property type="entry name" value="P-loop_NTPase"/>
</dbReference>
<dbReference type="NCBIfam" id="TIGR03709">
    <property type="entry name" value="PPK2_rel_1"/>
    <property type="match status" value="1"/>
</dbReference>